<comment type="caution">
    <text evidence="1">The sequence shown here is derived from an EMBL/GenBank/DDBJ whole genome shotgun (WGS) entry which is preliminary data.</text>
</comment>
<protein>
    <submittedName>
        <fullName evidence="1">Uncharacterized protein</fullName>
    </submittedName>
</protein>
<reference evidence="1 2" key="1">
    <citation type="submission" date="2021-01" db="EMBL/GenBank/DDBJ databases">
        <title>Whole genome shotgun sequence of Verrucosispora qiuiae NBRC 106684.</title>
        <authorList>
            <person name="Komaki H."/>
            <person name="Tamura T."/>
        </authorList>
    </citation>
    <scope>NUCLEOTIDE SEQUENCE [LARGE SCALE GENOMIC DNA]</scope>
    <source>
        <strain evidence="1 2">NBRC 106684</strain>
    </source>
</reference>
<dbReference type="RefSeq" id="WP_204033300.1">
    <property type="nucleotide sequence ID" value="NZ_BOPC01000013.1"/>
</dbReference>
<proteinExistence type="predicted"/>
<dbReference type="Proteomes" id="UP000653076">
    <property type="component" value="Unassembled WGS sequence"/>
</dbReference>
<gene>
    <name evidence="1" type="ORF">Vqi01_10050</name>
</gene>
<keyword evidence="2" id="KW-1185">Reference proteome</keyword>
<dbReference type="EMBL" id="BOPC01000013">
    <property type="protein sequence ID" value="GIJ25843.1"/>
    <property type="molecule type" value="Genomic_DNA"/>
</dbReference>
<sequence length="95" mass="9893">MAVILVTGAATCTSSNWTSPLETVIVMPGAITEGTEHFANASRASDQEVAAAYADLDPLVERNHEATAGLLRHPPMAAGVVGRLGFADLLNPARH</sequence>
<name>A0ABQ4J6P1_9ACTN</name>
<evidence type="ECO:0000313" key="2">
    <source>
        <dbReference type="Proteomes" id="UP000653076"/>
    </source>
</evidence>
<evidence type="ECO:0000313" key="1">
    <source>
        <dbReference type="EMBL" id="GIJ25843.1"/>
    </source>
</evidence>
<accession>A0ABQ4J6P1</accession>
<organism evidence="1 2">
    <name type="scientific">Micromonospora qiuiae</name>
    <dbReference type="NCBI Taxonomy" id="502268"/>
    <lineage>
        <taxon>Bacteria</taxon>
        <taxon>Bacillati</taxon>
        <taxon>Actinomycetota</taxon>
        <taxon>Actinomycetes</taxon>
        <taxon>Micromonosporales</taxon>
        <taxon>Micromonosporaceae</taxon>
        <taxon>Micromonospora</taxon>
    </lineage>
</organism>